<feature type="compositionally biased region" description="Basic and acidic residues" evidence="6">
    <location>
        <begin position="519"/>
        <end position="534"/>
    </location>
</feature>
<feature type="region of interest" description="Disordered" evidence="6">
    <location>
        <begin position="639"/>
        <end position="665"/>
    </location>
</feature>
<gene>
    <name evidence="8" type="ORF">BRARA_I02726</name>
</gene>
<accession>A0A397XZR9</accession>
<feature type="domain" description="Clathrin/coatomer adaptor adaptin-like N-terminal" evidence="7">
    <location>
        <begin position="58"/>
        <end position="385"/>
    </location>
</feature>
<evidence type="ECO:0000256" key="5">
    <source>
        <dbReference type="PIRNR" id="PIRNR037097"/>
    </source>
</evidence>
<dbReference type="GO" id="GO:0030124">
    <property type="term" value="C:AP-4 adaptor complex"/>
    <property type="evidence" value="ECO:0007669"/>
    <property type="project" value="UniProtKB-UniRule"/>
</dbReference>
<dbReference type="InterPro" id="IPR011989">
    <property type="entry name" value="ARM-like"/>
</dbReference>
<feature type="compositionally biased region" description="Pro residues" evidence="6">
    <location>
        <begin position="570"/>
        <end position="580"/>
    </location>
</feature>
<dbReference type="InterPro" id="IPR016024">
    <property type="entry name" value="ARM-type_fold"/>
</dbReference>
<dbReference type="EMBL" id="CM010636">
    <property type="protein sequence ID" value="RID46038.1"/>
    <property type="molecule type" value="Genomic_DNA"/>
</dbReference>
<name>A0A397XZR9_BRACM</name>
<dbReference type="InterPro" id="IPR050840">
    <property type="entry name" value="Adaptor_Complx_Large_Subunit"/>
</dbReference>
<feature type="compositionally biased region" description="Basic and acidic residues" evidence="6">
    <location>
        <begin position="462"/>
        <end position="477"/>
    </location>
</feature>
<sequence>MEQLKTIGRELAMGSQGGFGQSKEFLDLVKSIGEARSKAEEDRIVLSEIDILKRKLLEPDIPKRKMKEYIIRLVYIEMLGHDASFGYIHAVKMTHDDNLLLKRTGYLAVTLFLNEDHDLIILIVNTIQKDLRSDNYLVVCAALNAICRLINEETIPAVLPQVVDLLNHHKEAVRKKAIMALHRFHRKSPSSVSHLISNFRKRLCDNDPGVMGATLCPLFDLITEDVASYKDLVSSFVSILKQVTERRLPKSYDYHQMPAPFIQIKLLKIMALLGSGDKSASEIMYMVLGDLFKKCDSSTNIGNAILYECIRSISCIIPSPKLLEAAADAISKFLKSDSHNLKYMGIDGLGRLIKISPDIAEQHQLAVIDCLEDPDDTLKRKTFELFGAQPYISERERSGMLETTDYHSQDHHEVPSHALRFEAYERPKPSSLRTQASTELVPLPEPSYYSEAHQPISTSSVSERESSEIKLRLDGVKQKWGRPSYQSSTSASSTPPQAANGTSSHPDVGVGSSSLKPRSSYESKKPEIYPEKQRLAASLFGGSSSSRSDRKSSSGGHKPAKGTASKPPKENPIPVQPPPDLLDFGEPTATSVTATDPFKELEGLMDSSSQDGGSTDVMGVLYSDAAPVTTTTSVDSLLSELSDSSKGNPGTYQSQTSKGPNSQEALEKDALVRQMGVNPTSQNPTLFKDLLG</sequence>
<feature type="region of interest" description="Disordered" evidence="6">
    <location>
        <begin position="445"/>
        <end position="618"/>
    </location>
</feature>
<dbReference type="GO" id="GO:0016192">
    <property type="term" value="P:vesicle-mediated transport"/>
    <property type="evidence" value="ECO:0007669"/>
    <property type="project" value="UniProtKB-UniRule"/>
</dbReference>
<comment type="subunit">
    <text evidence="5">Adaptor protein complex 4 (AP-4) is a heterotetramer composed of two large adaptins, a medium adaptin and a small adaptin.</text>
</comment>
<comment type="subcellular location">
    <subcellularLocation>
        <location evidence="1">Endomembrane system</location>
    </subcellularLocation>
</comment>
<protein>
    <recommendedName>
        <fullName evidence="5">AP-4 complex subunit epsilon</fullName>
    </recommendedName>
</protein>
<feature type="compositionally biased region" description="Low complexity" evidence="6">
    <location>
        <begin position="483"/>
        <end position="499"/>
    </location>
</feature>
<keyword evidence="5" id="KW-0333">Golgi apparatus</keyword>
<dbReference type="PANTHER" id="PTHR22780">
    <property type="entry name" value="ADAPTIN, ALPHA/GAMMA/EPSILON"/>
    <property type="match status" value="1"/>
</dbReference>
<evidence type="ECO:0000256" key="1">
    <source>
        <dbReference type="ARBA" id="ARBA00004308"/>
    </source>
</evidence>
<keyword evidence="4 5" id="KW-0472">Membrane</keyword>
<feature type="compositionally biased region" description="Polar residues" evidence="6">
    <location>
        <begin position="500"/>
        <end position="517"/>
    </location>
</feature>
<proteinExistence type="inferred from homology"/>
<dbReference type="GO" id="GO:0012505">
    <property type="term" value="C:endomembrane system"/>
    <property type="evidence" value="ECO:0007669"/>
    <property type="project" value="UniProtKB-SubCell"/>
</dbReference>
<evidence type="ECO:0000259" key="7">
    <source>
        <dbReference type="Pfam" id="PF01602"/>
    </source>
</evidence>
<evidence type="ECO:0000256" key="3">
    <source>
        <dbReference type="ARBA" id="ARBA00022927"/>
    </source>
</evidence>
<dbReference type="Gene3D" id="1.25.10.10">
    <property type="entry name" value="Leucine-rich Repeat Variant"/>
    <property type="match status" value="1"/>
</dbReference>
<organism evidence="8 9">
    <name type="scientific">Brassica campestris</name>
    <name type="common">Field mustard</name>
    <dbReference type="NCBI Taxonomy" id="3711"/>
    <lineage>
        <taxon>Eukaryota</taxon>
        <taxon>Viridiplantae</taxon>
        <taxon>Streptophyta</taxon>
        <taxon>Embryophyta</taxon>
        <taxon>Tracheophyta</taxon>
        <taxon>Spermatophyta</taxon>
        <taxon>Magnoliopsida</taxon>
        <taxon>eudicotyledons</taxon>
        <taxon>Gunneridae</taxon>
        <taxon>Pentapetalae</taxon>
        <taxon>rosids</taxon>
        <taxon>malvids</taxon>
        <taxon>Brassicales</taxon>
        <taxon>Brassicaceae</taxon>
        <taxon>Brassiceae</taxon>
        <taxon>Brassica</taxon>
    </lineage>
</organism>
<dbReference type="Proteomes" id="UP000264353">
    <property type="component" value="Chromosome A9"/>
</dbReference>
<feature type="compositionally biased region" description="Polar residues" evidence="6">
    <location>
        <begin position="646"/>
        <end position="664"/>
    </location>
</feature>
<dbReference type="AlphaFoldDB" id="A0A397XZR9"/>
<evidence type="ECO:0000256" key="4">
    <source>
        <dbReference type="ARBA" id="ARBA00023136"/>
    </source>
</evidence>
<evidence type="ECO:0000313" key="8">
    <source>
        <dbReference type="EMBL" id="RID46038.1"/>
    </source>
</evidence>
<reference evidence="8 9" key="1">
    <citation type="submission" date="2018-06" db="EMBL/GenBank/DDBJ databases">
        <title>WGS assembly of Brassica rapa FPsc.</title>
        <authorList>
            <person name="Bowman J."/>
            <person name="Kohchi T."/>
            <person name="Yamato K."/>
            <person name="Jenkins J."/>
            <person name="Shu S."/>
            <person name="Ishizaki K."/>
            <person name="Yamaoka S."/>
            <person name="Nishihama R."/>
            <person name="Nakamura Y."/>
            <person name="Berger F."/>
            <person name="Adam C."/>
            <person name="Aki S."/>
            <person name="Althoff F."/>
            <person name="Araki T."/>
            <person name="Arteaga-Vazquez M."/>
            <person name="Balasubrmanian S."/>
            <person name="Bauer D."/>
            <person name="Boehm C."/>
            <person name="Briginshaw L."/>
            <person name="Caballero-Perez J."/>
            <person name="Catarino B."/>
            <person name="Chen F."/>
            <person name="Chiyoda S."/>
            <person name="Chovatia M."/>
            <person name="Davies K."/>
            <person name="Delmans M."/>
            <person name="Demura T."/>
            <person name="Dierschke T."/>
            <person name="Dolan L."/>
            <person name="Dorantes-Acosta A."/>
            <person name="Eklund D."/>
            <person name="Florent S."/>
            <person name="Flores-Sandoval E."/>
            <person name="Fujiyama A."/>
            <person name="Fukuzawa H."/>
            <person name="Galik B."/>
            <person name="Grimanelli D."/>
            <person name="Grimwood J."/>
            <person name="Grossniklaus U."/>
            <person name="Hamada T."/>
            <person name="Haseloff J."/>
            <person name="Hetherington A."/>
            <person name="Higo A."/>
            <person name="Hirakawa Y."/>
            <person name="Hundley H."/>
            <person name="Ikeda Y."/>
            <person name="Inoue K."/>
            <person name="Inoue S."/>
            <person name="Ishida S."/>
            <person name="Jia Q."/>
            <person name="Kakita M."/>
            <person name="Kanazawa T."/>
            <person name="Kawai Y."/>
            <person name="Kawashima T."/>
            <person name="Kennedy M."/>
            <person name="Kinose K."/>
            <person name="Kinoshita T."/>
            <person name="Kohara Y."/>
            <person name="Koide E."/>
            <person name="Komatsu K."/>
            <person name="Kopischke S."/>
            <person name="Kubo M."/>
            <person name="Kyozuka J."/>
            <person name="Lagercrantz U."/>
            <person name="Lin S."/>
            <person name="Lindquist E."/>
            <person name="Lipzen A."/>
            <person name="Lu C."/>
            <person name="Luna E."/>
            <person name="Martienssen R."/>
            <person name="Minamino N."/>
            <person name="Mizutani M."/>
            <person name="Mizutani M."/>
            <person name="Mochizuki N."/>
            <person name="Monte I."/>
            <person name="Mosher R."/>
            <person name="Nagasaki H."/>
            <person name="Nakagami H."/>
            <person name="Naramoto S."/>
            <person name="Nishitani K."/>
            <person name="Ohtani M."/>
            <person name="Okamoto T."/>
            <person name="Okumura M."/>
            <person name="Phillips J."/>
            <person name="Pollak B."/>
            <person name="Reinders A."/>
            <person name="Roevekamp M."/>
            <person name="Sano R."/>
            <person name="Sawa S."/>
            <person name="Schmid M."/>
            <person name="Shirakawa M."/>
            <person name="Solano R."/>
            <person name="Spunde A."/>
            <person name="Suetsugu N."/>
            <person name="Sugano S."/>
            <person name="Sugiyama A."/>
            <person name="Sun R."/>
            <person name="Suzuki Y."/>
            <person name="Takenaka M."/>
            <person name="Takezawa D."/>
            <person name="Tomogane H."/>
            <person name="Tsuzuki M."/>
            <person name="Ueda T."/>
            <person name="Umeda M."/>
            <person name="Ward J."/>
            <person name="Watanabe Y."/>
            <person name="Yazaki K."/>
            <person name="Yokoyama R."/>
            <person name="Yoshitake Y."/>
            <person name="Yotsui I."/>
            <person name="Zachgo S."/>
            <person name="Schmutz J."/>
        </authorList>
    </citation>
    <scope>NUCLEOTIDE SEQUENCE [LARGE SCALE GENOMIC DNA]</scope>
    <source>
        <strain evidence="9">cv. B-3</strain>
    </source>
</reference>
<dbReference type="InterPro" id="IPR002553">
    <property type="entry name" value="Clathrin/coatomer_adapt-like_N"/>
</dbReference>
<dbReference type="SUPFAM" id="SSF48371">
    <property type="entry name" value="ARM repeat"/>
    <property type="match status" value="1"/>
</dbReference>
<keyword evidence="2 5" id="KW-0813">Transport</keyword>
<dbReference type="GO" id="GO:0006886">
    <property type="term" value="P:intracellular protein transport"/>
    <property type="evidence" value="ECO:0007669"/>
    <property type="project" value="UniProtKB-UniRule"/>
</dbReference>
<comment type="function">
    <text evidence="5">Subunit of novel type of clathrin- or non-clathrin-associated protein coat involved in targeting proteins from the trans-Golgi network (TGN) to the endosomal-lysosomal system.</text>
</comment>
<comment type="similarity">
    <text evidence="5">Belongs to the adaptor complexes large subunit family.</text>
</comment>
<dbReference type="InterPro" id="IPR017109">
    <property type="entry name" value="AP4_complex_esu"/>
</dbReference>
<dbReference type="PIRSF" id="PIRSF037097">
    <property type="entry name" value="AP4_complex_epsilon"/>
    <property type="match status" value="1"/>
</dbReference>
<evidence type="ECO:0000256" key="6">
    <source>
        <dbReference type="SAM" id="MobiDB-lite"/>
    </source>
</evidence>
<dbReference type="Pfam" id="PF01602">
    <property type="entry name" value="Adaptin_N"/>
    <property type="match status" value="1"/>
</dbReference>
<keyword evidence="3 5" id="KW-0653">Protein transport</keyword>
<evidence type="ECO:0000313" key="9">
    <source>
        <dbReference type="Proteomes" id="UP000264353"/>
    </source>
</evidence>
<evidence type="ECO:0000256" key="2">
    <source>
        <dbReference type="ARBA" id="ARBA00022448"/>
    </source>
</evidence>